<dbReference type="Pfam" id="PF01757">
    <property type="entry name" value="Acyl_transf_3"/>
    <property type="match status" value="1"/>
</dbReference>
<keyword evidence="5" id="KW-1185">Reference proteome</keyword>
<keyword evidence="2" id="KW-0472">Membrane</keyword>
<accession>A0A6A6TFS7</accession>
<evidence type="ECO:0000256" key="2">
    <source>
        <dbReference type="SAM" id="Phobius"/>
    </source>
</evidence>
<feature type="transmembrane region" description="Helical" evidence="2">
    <location>
        <begin position="64"/>
        <end position="84"/>
    </location>
</feature>
<evidence type="ECO:0000259" key="3">
    <source>
        <dbReference type="Pfam" id="PF01757"/>
    </source>
</evidence>
<feature type="transmembrane region" description="Helical" evidence="2">
    <location>
        <begin position="158"/>
        <end position="176"/>
    </location>
</feature>
<feature type="transmembrane region" description="Helical" evidence="2">
    <location>
        <begin position="407"/>
        <end position="429"/>
    </location>
</feature>
<dbReference type="GO" id="GO:0016747">
    <property type="term" value="F:acyltransferase activity, transferring groups other than amino-acyl groups"/>
    <property type="evidence" value="ECO:0007669"/>
    <property type="project" value="InterPro"/>
</dbReference>
<dbReference type="InterPro" id="IPR002656">
    <property type="entry name" value="Acyl_transf_3_dom"/>
</dbReference>
<feature type="transmembrane region" description="Helical" evidence="2">
    <location>
        <begin position="336"/>
        <end position="358"/>
    </location>
</feature>
<dbReference type="EMBL" id="MU004317">
    <property type="protein sequence ID" value="KAF2658171.1"/>
    <property type="molecule type" value="Genomic_DNA"/>
</dbReference>
<feature type="region of interest" description="Disordered" evidence="1">
    <location>
        <begin position="236"/>
        <end position="261"/>
    </location>
</feature>
<dbReference type="PANTHER" id="PTHR36927:SF4">
    <property type="entry name" value="BLR5718 PROTEIN"/>
    <property type="match status" value="1"/>
</dbReference>
<feature type="transmembrane region" description="Helical" evidence="2">
    <location>
        <begin position="294"/>
        <end position="316"/>
    </location>
</feature>
<reference evidence="4" key="1">
    <citation type="journal article" date="2020" name="Stud. Mycol.">
        <title>101 Dothideomycetes genomes: a test case for predicting lifestyles and emergence of pathogens.</title>
        <authorList>
            <person name="Haridas S."/>
            <person name="Albert R."/>
            <person name="Binder M."/>
            <person name="Bloem J."/>
            <person name="Labutti K."/>
            <person name="Salamov A."/>
            <person name="Andreopoulos B."/>
            <person name="Baker S."/>
            <person name="Barry K."/>
            <person name="Bills G."/>
            <person name="Bluhm B."/>
            <person name="Cannon C."/>
            <person name="Castanera R."/>
            <person name="Culley D."/>
            <person name="Daum C."/>
            <person name="Ezra D."/>
            <person name="Gonzalez J."/>
            <person name="Henrissat B."/>
            <person name="Kuo A."/>
            <person name="Liang C."/>
            <person name="Lipzen A."/>
            <person name="Lutzoni F."/>
            <person name="Magnuson J."/>
            <person name="Mondo S."/>
            <person name="Nolan M."/>
            <person name="Ohm R."/>
            <person name="Pangilinan J."/>
            <person name="Park H.-J."/>
            <person name="Ramirez L."/>
            <person name="Alfaro M."/>
            <person name="Sun H."/>
            <person name="Tritt A."/>
            <person name="Yoshinaga Y."/>
            <person name="Zwiers L.-H."/>
            <person name="Turgeon B."/>
            <person name="Goodwin S."/>
            <person name="Spatafora J."/>
            <person name="Crous P."/>
            <person name="Grigoriev I."/>
        </authorList>
    </citation>
    <scope>NUCLEOTIDE SEQUENCE</scope>
    <source>
        <strain evidence="4">CBS 122681</strain>
    </source>
</reference>
<dbReference type="InterPro" id="IPR050623">
    <property type="entry name" value="Glucan_succinyl_AcylTrfase"/>
</dbReference>
<sequence length="508" mass="54637">MPSYSPTHYLSNLRTTLTALVITHHTAIPYGGTGSWSLYTSRFAHHKPFASLPLVSFNVINQTFFMALFFLVSGYFSAASAAKIRKSQSRGERTGGGGRSAFLKTKWKRLGVPTLLYTMLGPALTRALSAVVRDGVGAGEVGRRVWEEVMRTRGVRGAVWYCGVLLIFDGVYALLFPGHFSDPGAGSGERSGTGTGIGNGESAKQSARQSLKARQEEGYEDEDDLGIIQPLISKQNQPQHQPQSLRHHNSNTQTAEERDVKHQPTIPHILTALLLTTLTSFLLRIPYPSGIRSFSLLGLTPGYLPQYILFYSTGIAASTTYKCALHELVTRRTRTVLGLTVLLVNLVGCVVVYSSLVVGQAGGGAERGGEGGGRVGGEGGGVGGEGGTGGAVQALLPSFRGGFNRFAILYALWNETTGIWLSSLILLWFHATCKVPWKLGSVDVARYSYPAFLCHIPVVVFWQCVVDGWDAGGVLKTVVVAVPSVLGSWGVGWVLVWVVEGVGCRGYI</sequence>
<feature type="transmembrane region" description="Helical" evidence="2">
    <location>
        <begin position="478"/>
        <end position="499"/>
    </location>
</feature>
<feature type="compositionally biased region" description="Polar residues" evidence="1">
    <location>
        <begin position="236"/>
        <end position="254"/>
    </location>
</feature>
<protein>
    <recommendedName>
        <fullName evidence="3">Acyltransferase 3 domain-containing protein</fullName>
    </recommendedName>
</protein>
<feature type="region of interest" description="Disordered" evidence="1">
    <location>
        <begin position="185"/>
        <end position="221"/>
    </location>
</feature>
<feature type="compositionally biased region" description="Gly residues" evidence="1">
    <location>
        <begin position="185"/>
        <end position="199"/>
    </location>
</feature>
<feature type="domain" description="Acyltransferase 3" evidence="3">
    <location>
        <begin position="8"/>
        <end position="176"/>
    </location>
</feature>
<evidence type="ECO:0000313" key="4">
    <source>
        <dbReference type="EMBL" id="KAF2658171.1"/>
    </source>
</evidence>
<feature type="transmembrane region" description="Helical" evidence="2">
    <location>
        <begin position="266"/>
        <end position="287"/>
    </location>
</feature>
<organism evidence="4 5">
    <name type="scientific">Lophiostoma macrostomum CBS 122681</name>
    <dbReference type="NCBI Taxonomy" id="1314788"/>
    <lineage>
        <taxon>Eukaryota</taxon>
        <taxon>Fungi</taxon>
        <taxon>Dikarya</taxon>
        <taxon>Ascomycota</taxon>
        <taxon>Pezizomycotina</taxon>
        <taxon>Dothideomycetes</taxon>
        <taxon>Pleosporomycetidae</taxon>
        <taxon>Pleosporales</taxon>
        <taxon>Lophiostomataceae</taxon>
        <taxon>Lophiostoma</taxon>
    </lineage>
</organism>
<keyword evidence="2" id="KW-0812">Transmembrane</keyword>
<evidence type="ECO:0000313" key="5">
    <source>
        <dbReference type="Proteomes" id="UP000799324"/>
    </source>
</evidence>
<name>A0A6A6TFS7_9PLEO</name>
<keyword evidence="2" id="KW-1133">Transmembrane helix</keyword>
<dbReference type="Proteomes" id="UP000799324">
    <property type="component" value="Unassembled WGS sequence"/>
</dbReference>
<dbReference type="PANTHER" id="PTHR36927">
    <property type="entry name" value="BLR4337 PROTEIN"/>
    <property type="match status" value="1"/>
</dbReference>
<dbReference type="AlphaFoldDB" id="A0A6A6TFS7"/>
<proteinExistence type="predicted"/>
<evidence type="ECO:0000256" key="1">
    <source>
        <dbReference type="SAM" id="MobiDB-lite"/>
    </source>
</evidence>
<dbReference type="OrthoDB" id="4141464at2759"/>
<gene>
    <name evidence="4" type="ORF">K491DRAFT_690323</name>
</gene>